<dbReference type="GO" id="GO:0005507">
    <property type="term" value="F:copper ion binding"/>
    <property type="evidence" value="ECO:0007669"/>
    <property type="project" value="TreeGrafter"/>
</dbReference>
<dbReference type="RefSeq" id="WP_115491014.1">
    <property type="nucleotide sequence ID" value="NZ_JACHWW010000001.1"/>
</dbReference>
<proteinExistence type="inferred from homology"/>
<dbReference type="OrthoDB" id="37622at2"/>
<dbReference type="Proteomes" id="UP000254101">
    <property type="component" value="Unassembled WGS sequence"/>
</dbReference>
<dbReference type="SUPFAM" id="SSF54913">
    <property type="entry name" value="GlnB-like"/>
    <property type="match status" value="1"/>
</dbReference>
<dbReference type="Gene3D" id="3.30.70.120">
    <property type="match status" value="1"/>
</dbReference>
<comment type="similarity">
    <text evidence="1">Belongs to the CutA family.</text>
</comment>
<dbReference type="PANTHER" id="PTHR23419:SF8">
    <property type="entry name" value="FI09726P"/>
    <property type="match status" value="1"/>
</dbReference>
<evidence type="ECO:0000313" key="2">
    <source>
        <dbReference type="EMBL" id="RDS76792.1"/>
    </source>
</evidence>
<comment type="caution">
    <text evidence="2">The sequence shown here is derived from an EMBL/GenBank/DDBJ whole genome shotgun (WGS) entry which is preliminary data.</text>
</comment>
<evidence type="ECO:0000256" key="1">
    <source>
        <dbReference type="ARBA" id="ARBA00010169"/>
    </source>
</evidence>
<dbReference type="InterPro" id="IPR015867">
    <property type="entry name" value="N-reg_PII/ATP_PRibTrfase_C"/>
</dbReference>
<sequence>MSALVYTVFASREDARAVAAHLLDERLIACANVIGQVEALFEWDGERGSGEEVAVLFKTHADRLDAAVARLEELHPYDTPAILGWPTPVSGSATRDWLAGLAS</sequence>
<accession>A0A395LIR9</accession>
<dbReference type="EMBL" id="QRBB01000001">
    <property type="protein sequence ID" value="RDS76792.1"/>
    <property type="molecule type" value="Genomic_DNA"/>
</dbReference>
<gene>
    <name evidence="2" type="ORF">DL238_03655</name>
</gene>
<evidence type="ECO:0000313" key="3">
    <source>
        <dbReference type="Proteomes" id="UP000254101"/>
    </source>
</evidence>
<name>A0A395LIR9_9SPHN</name>
<reference evidence="2 3" key="1">
    <citation type="submission" date="2018-07" db="EMBL/GenBank/DDBJ databases">
        <title>Erythrobacter nanhaiensis sp. nov., a novel member of the genus Erythrobacter isolated from the South China Sea.</title>
        <authorList>
            <person name="Chen X."/>
            <person name="Liu J."/>
        </authorList>
    </citation>
    <scope>NUCLEOTIDE SEQUENCE [LARGE SCALE GENOMIC DNA]</scope>
    <source>
        <strain evidence="2 3">S-5</strain>
    </source>
</reference>
<dbReference type="AlphaFoldDB" id="A0A395LIR9"/>
<dbReference type="InterPro" id="IPR004323">
    <property type="entry name" value="Ion_tolerance_CutA"/>
</dbReference>
<dbReference type="InterPro" id="IPR011322">
    <property type="entry name" value="N-reg_PII-like_a/b"/>
</dbReference>
<protein>
    <submittedName>
        <fullName evidence="2">Divalent-cation tolerance protein CutA</fullName>
    </submittedName>
</protein>
<keyword evidence="3" id="KW-1185">Reference proteome</keyword>
<dbReference type="Pfam" id="PF03091">
    <property type="entry name" value="CutA1"/>
    <property type="match status" value="1"/>
</dbReference>
<dbReference type="PANTHER" id="PTHR23419">
    <property type="entry name" value="DIVALENT CATION TOLERANCE CUTA-RELATED"/>
    <property type="match status" value="1"/>
</dbReference>
<organism evidence="2 3">
    <name type="scientific">Alteriqipengyuania lutimaris</name>
    <dbReference type="NCBI Taxonomy" id="1538146"/>
    <lineage>
        <taxon>Bacteria</taxon>
        <taxon>Pseudomonadati</taxon>
        <taxon>Pseudomonadota</taxon>
        <taxon>Alphaproteobacteria</taxon>
        <taxon>Sphingomonadales</taxon>
        <taxon>Erythrobacteraceae</taxon>
        <taxon>Alteriqipengyuania</taxon>
    </lineage>
</organism>
<dbReference type="GO" id="GO:0010038">
    <property type="term" value="P:response to metal ion"/>
    <property type="evidence" value="ECO:0007669"/>
    <property type="project" value="InterPro"/>
</dbReference>